<gene>
    <name evidence="2" type="ORF">HCU67_14170</name>
</gene>
<organism evidence="2 3">
    <name type="scientific">Croceivirga thetidis</name>
    <dbReference type="NCBI Taxonomy" id="2721623"/>
    <lineage>
        <taxon>Bacteria</taxon>
        <taxon>Pseudomonadati</taxon>
        <taxon>Bacteroidota</taxon>
        <taxon>Flavobacteriia</taxon>
        <taxon>Flavobacteriales</taxon>
        <taxon>Flavobacteriaceae</taxon>
        <taxon>Croceivirga</taxon>
    </lineage>
</organism>
<dbReference type="InterPro" id="IPR025665">
    <property type="entry name" value="Beta-barrel_OMP_2"/>
</dbReference>
<sequence>MKNPIITIVLILLTVQFSHSQIRIGPKLGVNLANYTGSLVTTDRTLAGLQVGGIVEIQIIDLLSIQPELLYSVKGANFDTGKEVYNYVDVPIMAKIHPIDGLYGELGPQVGVLLSAVGKSNDANVANSTFTQQIKTVDFALAFGAGYRIPDLGLGFGVRYAAGLSNFPKNNNRVKHGAFQLYTTWSFDL</sequence>
<evidence type="ECO:0000313" key="2">
    <source>
        <dbReference type="EMBL" id="NKI33098.1"/>
    </source>
</evidence>
<dbReference type="Proteomes" id="UP000718451">
    <property type="component" value="Unassembled WGS sequence"/>
</dbReference>
<comment type="caution">
    <text evidence="2">The sequence shown here is derived from an EMBL/GenBank/DDBJ whole genome shotgun (WGS) entry which is preliminary data.</text>
</comment>
<protein>
    <submittedName>
        <fullName evidence="2">PorT family protein</fullName>
    </submittedName>
</protein>
<evidence type="ECO:0000259" key="1">
    <source>
        <dbReference type="Pfam" id="PF13568"/>
    </source>
</evidence>
<proteinExistence type="predicted"/>
<dbReference type="RefSeq" id="WP_168553247.1">
    <property type="nucleotide sequence ID" value="NZ_JAAWWL010000002.1"/>
</dbReference>
<dbReference type="EMBL" id="JAAWWL010000002">
    <property type="protein sequence ID" value="NKI33098.1"/>
    <property type="molecule type" value="Genomic_DNA"/>
</dbReference>
<dbReference type="Pfam" id="PF13568">
    <property type="entry name" value="OMP_b-brl_2"/>
    <property type="match status" value="1"/>
</dbReference>
<reference evidence="2 3" key="1">
    <citation type="submission" date="2020-04" db="EMBL/GenBank/DDBJ databases">
        <authorList>
            <person name="Yoon J."/>
        </authorList>
    </citation>
    <scope>NUCLEOTIDE SEQUENCE [LARGE SCALE GENOMIC DNA]</scope>
    <source>
        <strain evidence="2 3">DJ-13</strain>
    </source>
</reference>
<feature type="domain" description="Outer membrane protein beta-barrel" evidence="1">
    <location>
        <begin position="20"/>
        <end position="167"/>
    </location>
</feature>
<keyword evidence="3" id="KW-1185">Reference proteome</keyword>
<evidence type="ECO:0000313" key="3">
    <source>
        <dbReference type="Proteomes" id="UP000718451"/>
    </source>
</evidence>
<accession>A0ABX1GT09</accession>
<name>A0ABX1GT09_9FLAO</name>